<dbReference type="GO" id="GO:0015074">
    <property type="term" value="P:DNA integration"/>
    <property type="evidence" value="ECO:0007669"/>
    <property type="project" value="UniProtKB-KW"/>
</dbReference>
<dbReference type="InterPro" id="IPR011010">
    <property type="entry name" value="DNA_brk_join_enz"/>
</dbReference>
<dbReference type="SUPFAM" id="SSF56349">
    <property type="entry name" value="DNA breaking-rejoining enzymes"/>
    <property type="match status" value="1"/>
</dbReference>
<evidence type="ECO:0000313" key="7">
    <source>
        <dbReference type="Proteomes" id="UP000235914"/>
    </source>
</evidence>
<evidence type="ECO:0000256" key="4">
    <source>
        <dbReference type="ARBA" id="ARBA00023172"/>
    </source>
</evidence>
<dbReference type="GO" id="GO:0003677">
    <property type="term" value="F:DNA binding"/>
    <property type="evidence" value="ECO:0007669"/>
    <property type="project" value="UniProtKB-KW"/>
</dbReference>
<reference evidence="6 7" key="1">
    <citation type="journal article" date="2017" name="BMC Genomics">
        <title>Genome sequencing of 39 Akkermansia muciniphila isolates reveals its population structure, genomic and functional diverisity, and global distribution in mammalian gut microbiotas.</title>
        <authorList>
            <person name="Guo X."/>
            <person name="Li S."/>
            <person name="Zhang J."/>
            <person name="Wu F."/>
            <person name="Li X."/>
            <person name="Wu D."/>
            <person name="Zhang M."/>
            <person name="Ou Z."/>
            <person name="Jie Z."/>
            <person name="Yan Q."/>
            <person name="Li P."/>
            <person name="Yi J."/>
            <person name="Peng Y."/>
        </authorList>
    </citation>
    <scope>NUCLEOTIDE SEQUENCE [LARGE SCALE GENOMIC DNA]</scope>
    <source>
        <strain evidence="6 7">GP43</strain>
    </source>
</reference>
<keyword evidence="2" id="KW-0229">DNA integration</keyword>
<comment type="similarity">
    <text evidence="1">Belongs to the 'phage' integrase family.</text>
</comment>
<comment type="caution">
    <text evidence="6">The sequence shown here is derived from an EMBL/GenBank/DDBJ whole genome shotgun (WGS) entry which is preliminary data.</text>
</comment>
<dbReference type="AlphaFoldDB" id="A0AAP8T8S2"/>
<dbReference type="PROSITE" id="PS51898">
    <property type="entry name" value="TYR_RECOMBINASE"/>
    <property type="match status" value="1"/>
</dbReference>
<protein>
    <recommendedName>
        <fullName evidence="5">Tyr recombinase domain-containing protein</fullName>
    </recommendedName>
</protein>
<dbReference type="GO" id="GO:0006310">
    <property type="term" value="P:DNA recombination"/>
    <property type="evidence" value="ECO:0007669"/>
    <property type="project" value="UniProtKB-KW"/>
</dbReference>
<proteinExistence type="inferred from homology"/>
<dbReference type="EMBL" id="PJKN01000004">
    <property type="protein sequence ID" value="PNC55946.1"/>
    <property type="molecule type" value="Genomic_DNA"/>
</dbReference>
<dbReference type="InterPro" id="IPR013762">
    <property type="entry name" value="Integrase-like_cat_sf"/>
</dbReference>
<keyword evidence="3" id="KW-0238">DNA-binding</keyword>
<name>A0AAP8T8S2_9BACT</name>
<evidence type="ECO:0000313" key="6">
    <source>
        <dbReference type="EMBL" id="PNC55946.1"/>
    </source>
</evidence>
<dbReference type="Pfam" id="PF00589">
    <property type="entry name" value="Phage_integrase"/>
    <property type="match status" value="1"/>
</dbReference>
<dbReference type="PANTHER" id="PTHR30629:SF2">
    <property type="entry name" value="PROPHAGE INTEGRASE INTS-RELATED"/>
    <property type="match status" value="1"/>
</dbReference>
<evidence type="ECO:0000256" key="1">
    <source>
        <dbReference type="ARBA" id="ARBA00008857"/>
    </source>
</evidence>
<sequence length="355" mass="41360">MNKMHLTEEETLLIQWIRKTRLSPAELMLTTQMLRRAARGTRGRQQCVELGIQAWREMKRTVSFKTCVEESLKARAHRRPRTLGEIRSVSARMMREWPALQGKMMRSLRTEDCRAILSRFPTPGGMRKARVILHGICAFACRRGWAGGNPVEGTFAPAVIEKKIPVLMPEECGRLIRTAQKEYDGACLPAAVLMLYAGVRPQEVRRLRFRHLRLENGELIIPSTHSKTGGSRLVTLQPVALRFLRSFRRVPPDTFICPKGWERKWREVRVRAGWNKNHPWAQDILRHTFASYHAAAFRDYTALQWEMGHRDGRQLRTRYMNMDSIGRKHAALFWKGRERQYERRSLNINQNGFFG</sequence>
<evidence type="ECO:0000256" key="3">
    <source>
        <dbReference type="ARBA" id="ARBA00023125"/>
    </source>
</evidence>
<evidence type="ECO:0000256" key="2">
    <source>
        <dbReference type="ARBA" id="ARBA00022908"/>
    </source>
</evidence>
<dbReference type="RefSeq" id="WP_022196857.1">
    <property type="nucleotide sequence ID" value="NZ_AP021898.1"/>
</dbReference>
<dbReference type="GeneID" id="60879432"/>
<organism evidence="6 7">
    <name type="scientific">Akkermansia muciniphila</name>
    <dbReference type="NCBI Taxonomy" id="239935"/>
    <lineage>
        <taxon>Bacteria</taxon>
        <taxon>Pseudomonadati</taxon>
        <taxon>Verrucomicrobiota</taxon>
        <taxon>Verrucomicrobiia</taxon>
        <taxon>Verrucomicrobiales</taxon>
        <taxon>Akkermansiaceae</taxon>
        <taxon>Akkermansia</taxon>
    </lineage>
</organism>
<dbReference type="Gene3D" id="1.10.150.130">
    <property type="match status" value="1"/>
</dbReference>
<dbReference type="InterPro" id="IPR010998">
    <property type="entry name" value="Integrase_recombinase_N"/>
</dbReference>
<feature type="domain" description="Tyr recombinase" evidence="5">
    <location>
        <begin position="162"/>
        <end position="332"/>
    </location>
</feature>
<dbReference type="InterPro" id="IPR002104">
    <property type="entry name" value="Integrase_catalytic"/>
</dbReference>
<dbReference type="InterPro" id="IPR050808">
    <property type="entry name" value="Phage_Integrase"/>
</dbReference>
<gene>
    <name evidence="6" type="ORF">CXU09_07625</name>
</gene>
<accession>A0AAP8T8S2</accession>
<dbReference type="Proteomes" id="UP000235914">
    <property type="component" value="Unassembled WGS sequence"/>
</dbReference>
<keyword evidence="4" id="KW-0233">DNA recombination</keyword>
<dbReference type="Gene3D" id="1.10.443.10">
    <property type="entry name" value="Intergrase catalytic core"/>
    <property type="match status" value="1"/>
</dbReference>
<evidence type="ECO:0000259" key="5">
    <source>
        <dbReference type="PROSITE" id="PS51898"/>
    </source>
</evidence>
<dbReference type="PANTHER" id="PTHR30629">
    <property type="entry name" value="PROPHAGE INTEGRASE"/>
    <property type="match status" value="1"/>
</dbReference>